<dbReference type="PANTHER" id="PTHR46111:SF1">
    <property type="entry name" value="RIBOSOMAL RNA SMALL SUBUNIT METHYLTRANSFERASE I"/>
    <property type="match status" value="1"/>
</dbReference>
<keyword evidence="4 6" id="KW-0808">Transferase</keyword>
<dbReference type="KEGG" id="doa:AXF15_06500"/>
<dbReference type="RefSeq" id="WP_066604954.1">
    <property type="nucleotide sequence ID" value="NZ_CP014230.1"/>
</dbReference>
<dbReference type="CDD" id="cd11648">
    <property type="entry name" value="RsmI"/>
    <property type="match status" value="1"/>
</dbReference>
<evidence type="ECO:0000256" key="4">
    <source>
        <dbReference type="ARBA" id="ARBA00022679"/>
    </source>
</evidence>
<dbReference type="InterPro" id="IPR014777">
    <property type="entry name" value="4pyrrole_Mease_sub1"/>
</dbReference>
<evidence type="ECO:0000256" key="1">
    <source>
        <dbReference type="ARBA" id="ARBA00022490"/>
    </source>
</evidence>
<reference evidence="9" key="1">
    <citation type="submission" date="2016-02" db="EMBL/GenBank/DDBJ databases">
        <authorList>
            <person name="Holder M.E."/>
            <person name="Ajami N.J."/>
            <person name="Petrosino J.F."/>
        </authorList>
    </citation>
    <scope>NUCLEOTIDE SEQUENCE [LARGE SCALE GENOMIC DNA]</scope>
    <source>
        <strain evidence="9">DSM 12838</strain>
    </source>
</reference>
<comment type="subcellular location">
    <subcellularLocation>
        <location evidence="6">Cytoplasm</location>
    </subcellularLocation>
</comment>
<comment type="catalytic activity">
    <reaction evidence="6">
        <text>cytidine(1402) in 16S rRNA + S-adenosyl-L-methionine = 2'-O-methylcytidine(1402) in 16S rRNA + S-adenosyl-L-homocysteine + H(+)</text>
        <dbReference type="Rhea" id="RHEA:42924"/>
        <dbReference type="Rhea" id="RHEA-COMP:10285"/>
        <dbReference type="Rhea" id="RHEA-COMP:10286"/>
        <dbReference type="ChEBI" id="CHEBI:15378"/>
        <dbReference type="ChEBI" id="CHEBI:57856"/>
        <dbReference type="ChEBI" id="CHEBI:59789"/>
        <dbReference type="ChEBI" id="CHEBI:74495"/>
        <dbReference type="ChEBI" id="CHEBI:82748"/>
        <dbReference type="EC" id="2.1.1.198"/>
    </reaction>
</comment>
<dbReference type="Proteomes" id="UP000063964">
    <property type="component" value="Chromosome"/>
</dbReference>
<dbReference type="EMBL" id="CP014230">
    <property type="protein sequence ID" value="AMD92787.1"/>
    <property type="molecule type" value="Genomic_DNA"/>
</dbReference>
<keyword evidence="5 6" id="KW-0949">S-adenosyl-L-methionine</keyword>
<dbReference type="InterPro" id="IPR035996">
    <property type="entry name" value="4pyrrol_Methylase_sf"/>
</dbReference>
<dbReference type="EC" id="2.1.1.198" evidence="6"/>
<dbReference type="InterPro" id="IPR014776">
    <property type="entry name" value="4pyrrole_Mease_sub2"/>
</dbReference>
<evidence type="ECO:0000313" key="9">
    <source>
        <dbReference type="Proteomes" id="UP000063964"/>
    </source>
</evidence>
<dbReference type="GO" id="GO:0070677">
    <property type="term" value="F:rRNA (cytosine-2'-O-)-methyltransferase activity"/>
    <property type="evidence" value="ECO:0007669"/>
    <property type="project" value="UniProtKB-UniRule"/>
</dbReference>
<feature type="domain" description="Tetrapyrrole methylase" evidence="7">
    <location>
        <begin position="7"/>
        <end position="206"/>
    </location>
</feature>
<dbReference type="Gene3D" id="3.30.950.10">
    <property type="entry name" value="Methyltransferase, Cobalt-precorrin-4 Transmethylase, Domain 2"/>
    <property type="match status" value="1"/>
</dbReference>
<proteinExistence type="inferred from homology"/>
<keyword evidence="2 6" id="KW-0698">rRNA processing</keyword>
<dbReference type="Pfam" id="PF00590">
    <property type="entry name" value="TP_methylase"/>
    <property type="match status" value="1"/>
</dbReference>
<evidence type="ECO:0000259" key="7">
    <source>
        <dbReference type="Pfam" id="PF00590"/>
    </source>
</evidence>
<gene>
    <name evidence="6" type="primary">rsmI</name>
    <name evidence="8" type="ORF">AXF15_06500</name>
</gene>
<keyword evidence="3 6" id="KW-0489">Methyltransferase</keyword>
<evidence type="ECO:0000256" key="6">
    <source>
        <dbReference type="HAMAP-Rule" id="MF_01877"/>
    </source>
</evidence>
<name>A0A0X8JQA6_9BACT</name>
<evidence type="ECO:0000256" key="5">
    <source>
        <dbReference type="ARBA" id="ARBA00022691"/>
    </source>
</evidence>
<dbReference type="InterPro" id="IPR008189">
    <property type="entry name" value="rRNA_ssu_MeTfrase_I"/>
</dbReference>
<dbReference type="STRING" id="888061.AXF15_06500"/>
<evidence type="ECO:0000256" key="3">
    <source>
        <dbReference type="ARBA" id="ARBA00022603"/>
    </source>
</evidence>
<evidence type="ECO:0000313" key="8">
    <source>
        <dbReference type="EMBL" id="AMD92787.1"/>
    </source>
</evidence>
<dbReference type="HAMAP" id="MF_01877">
    <property type="entry name" value="16SrRNA_methyltr_I"/>
    <property type="match status" value="1"/>
</dbReference>
<dbReference type="PIRSF" id="PIRSF005917">
    <property type="entry name" value="MTase_YraL"/>
    <property type="match status" value="1"/>
</dbReference>
<comment type="function">
    <text evidence="6">Catalyzes the 2'-O-methylation of the ribose of cytidine 1402 (C1402) in 16S rRNA.</text>
</comment>
<dbReference type="FunFam" id="3.40.1010.10:FF:000007">
    <property type="entry name" value="Ribosomal RNA small subunit methyltransferase I"/>
    <property type="match status" value="1"/>
</dbReference>
<dbReference type="AlphaFoldDB" id="A0A0X8JQA6"/>
<evidence type="ECO:0000256" key="2">
    <source>
        <dbReference type="ARBA" id="ARBA00022552"/>
    </source>
</evidence>
<accession>A0A0X8JQA6</accession>
<dbReference type="PANTHER" id="PTHR46111">
    <property type="entry name" value="RIBOSOMAL RNA SMALL SUBUNIT METHYLTRANSFERASE I"/>
    <property type="match status" value="1"/>
</dbReference>
<keyword evidence="9" id="KW-1185">Reference proteome</keyword>
<dbReference type="SUPFAM" id="SSF53790">
    <property type="entry name" value="Tetrapyrrole methylase"/>
    <property type="match status" value="1"/>
</dbReference>
<organism evidence="8 9">
    <name type="scientific">Desulfomicrobium orale DSM 12838</name>
    <dbReference type="NCBI Taxonomy" id="888061"/>
    <lineage>
        <taxon>Bacteria</taxon>
        <taxon>Pseudomonadati</taxon>
        <taxon>Thermodesulfobacteriota</taxon>
        <taxon>Desulfovibrionia</taxon>
        <taxon>Desulfovibrionales</taxon>
        <taxon>Desulfomicrobiaceae</taxon>
        <taxon>Desulfomicrobium</taxon>
    </lineage>
</organism>
<dbReference type="Gene3D" id="3.40.1010.10">
    <property type="entry name" value="Cobalt-precorrin-4 Transmethylase, Domain 1"/>
    <property type="match status" value="1"/>
</dbReference>
<keyword evidence="1 6" id="KW-0963">Cytoplasm</keyword>
<comment type="similarity">
    <text evidence="6">Belongs to the methyltransferase superfamily. RsmI family.</text>
</comment>
<dbReference type="InterPro" id="IPR000878">
    <property type="entry name" value="4pyrrol_Mease"/>
</dbReference>
<sequence length="278" mass="30019">MSSMRGTVWIVATPLGNLGDLSPRARETLERVGVVLSEDTRRTGQLLQLAGISGKRLLSLHEHNEEERLGEVLDLLAAGTDAAVVSDAGTPLIADPGYRLVAACRERGLTVSPVPGPCAPIAALMGSGLPPYPFVFLGFLPRREGEIRALFRQYAALQATLVFFERKNRVARALEVAASVLGERDFCLARELTKKHEQFINGRLGEPLAESDGLRGELTVVIGPPRAAASSREEVEGLVRDMAGQGLSPRDMARTIRGRTTGWTAKDIYALVLERGAK</sequence>
<protein>
    <recommendedName>
        <fullName evidence="6">Ribosomal RNA small subunit methyltransferase I</fullName>
        <ecNumber evidence="6">2.1.1.198</ecNumber>
    </recommendedName>
    <alternativeName>
        <fullName evidence="6">16S rRNA 2'-O-ribose C1402 methyltransferase</fullName>
    </alternativeName>
    <alternativeName>
        <fullName evidence="6">rRNA (cytidine-2'-O-)-methyltransferase RsmI</fullName>
    </alternativeName>
</protein>
<dbReference type="GO" id="GO:0005737">
    <property type="term" value="C:cytoplasm"/>
    <property type="evidence" value="ECO:0007669"/>
    <property type="project" value="UniProtKB-SubCell"/>
</dbReference>
<dbReference type="NCBIfam" id="TIGR00096">
    <property type="entry name" value="16S rRNA (cytidine(1402)-2'-O)-methyltransferase"/>
    <property type="match status" value="1"/>
</dbReference>